<sequence>MASTNKAFAYVLNTTTEDQKVARVLSGWDASAKPQVPTLSWFDSATKEQARDIANLLFQAIICAEDPSKRIIDRVCEVLTISLIQHFPEILERFPRMRVILFELGIEKAHVLAFSSELQRKAMNKNIEPEGNGGDKLSRDDTLINHQYCVISDLLAMNQALAKRVTELEKQQALQDEYIYRCQ</sequence>
<dbReference type="OrthoDB" id="144113at2759"/>
<dbReference type="STRING" id="4795.A0A225VW08"/>
<gene>
    <name evidence="1" type="ORF">PHMEG_00018261</name>
</gene>
<organism evidence="1 2">
    <name type="scientific">Phytophthora megakarya</name>
    <dbReference type="NCBI Taxonomy" id="4795"/>
    <lineage>
        <taxon>Eukaryota</taxon>
        <taxon>Sar</taxon>
        <taxon>Stramenopiles</taxon>
        <taxon>Oomycota</taxon>
        <taxon>Peronosporomycetes</taxon>
        <taxon>Peronosporales</taxon>
        <taxon>Peronosporaceae</taxon>
        <taxon>Phytophthora</taxon>
    </lineage>
</organism>
<evidence type="ECO:0000313" key="2">
    <source>
        <dbReference type="Proteomes" id="UP000198211"/>
    </source>
</evidence>
<dbReference type="Proteomes" id="UP000198211">
    <property type="component" value="Unassembled WGS sequence"/>
</dbReference>
<accession>A0A225VW08</accession>
<evidence type="ECO:0000313" key="1">
    <source>
        <dbReference type="EMBL" id="OWZ09088.1"/>
    </source>
</evidence>
<comment type="caution">
    <text evidence="1">The sequence shown here is derived from an EMBL/GenBank/DDBJ whole genome shotgun (WGS) entry which is preliminary data.</text>
</comment>
<dbReference type="AlphaFoldDB" id="A0A225VW08"/>
<dbReference type="EMBL" id="NBNE01002916">
    <property type="protein sequence ID" value="OWZ09088.1"/>
    <property type="molecule type" value="Genomic_DNA"/>
</dbReference>
<reference evidence="2" key="1">
    <citation type="submission" date="2017-03" db="EMBL/GenBank/DDBJ databases">
        <title>Phytopthora megakarya and P. palmivora, two closely related causual agents of cacao black pod achieved similar genome size and gene model numbers by different mechanisms.</title>
        <authorList>
            <person name="Ali S."/>
            <person name="Shao J."/>
            <person name="Larry D.J."/>
            <person name="Kronmiller B."/>
            <person name="Shen D."/>
            <person name="Strem M.D."/>
            <person name="Melnick R.L."/>
            <person name="Guiltinan M.J."/>
            <person name="Tyler B.M."/>
            <person name="Meinhardt L.W."/>
            <person name="Bailey B.A."/>
        </authorList>
    </citation>
    <scope>NUCLEOTIDE SEQUENCE [LARGE SCALE GENOMIC DNA]</scope>
    <source>
        <strain evidence="2">zdho120</strain>
    </source>
</reference>
<keyword evidence="2" id="KW-1185">Reference proteome</keyword>
<protein>
    <submittedName>
        <fullName evidence="1">Uncharacterized protein</fullName>
    </submittedName>
</protein>
<proteinExistence type="predicted"/>
<name>A0A225VW08_9STRA</name>